<name>A0ABN1PAT0_9PSEU</name>
<dbReference type="Gene3D" id="2.60.120.200">
    <property type="match status" value="1"/>
</dbReference>
<feature type="compositionally biased region" description="Low complexity" evidence="1">
    <location>
        <begin position="103"/>
        <end position="118"/>
    </location>
</feature>
<dbReference type="InterPro" id="IPR014895">
    <property type="entry name" value="Alginate_lyase_2"/>
</dbReference>
<sequence>MARHRSPGTRHAQPSRPPHAQWSEQGDGARAAGPARSLTHHSTILVAVAVAAVIAVVGSMLSFAGALGPPAEEDVNLASRDLADLPTPELPLPELPLPEPEPTTEAPEPTTEAPPTTEGESEGEDEKEGEGLGAAVARAVKFPAELIDTSKWYLTLPTGSEGSPDTVETKDLATYTSKWFQLNDSKDGVVFTANAGGATTKNSKYPRSELREMINGENAAWDGRSGKHVMELDQAITKTPATKPDVIAGQIHGGDDDVMQIHLSGARLTVKYADGDKDVLLDPSYELGQRFRVKIESSGGKVKVWFNGNLKADLPIYGAESYFKAGAYVNSNTSKGASASDIGQVVIYGLKISHS</sequence>
<dbReference type="EMBL" id="BAAAHP010000024">
    <property type="protein sequence ID" value="GAA0924859.1"/>
    <property type="molecule type" value="Genomic_DNA"/>
</dbReference>
<comment type="caution">
    <text evidence="4">The sequence shown here is derived from an EMBL/GenBank/DDBJ whole genome shotgun (WGS) entry which is preliminary data.</text>
</comment>
<dbReference type="Pfam" id="PF08787">
    <property type="entry name" value="Alginate_lyase2"/>
    <property type="match status" value="1"/>
</dbReference>
<feature type="compositionally biased region" description="Acidic residues" evidence="1">
    <location>
        <begin position="119"/>
        <end position="128"/>
    </location>
</feature>
<keyword evidence="2" id="KW-1133">Transmembrane helix</keyword>
<reference evidence="4 5" key="1">
    <citation type="journal article" date="2019" name="Int. J. Syst. Evol. Microbiol.">
        <title>The Global Catalogue of Microorganisms (GCM) 10K type strain sequencing project: providing services to taxonomists for standard genome sequencing and annotation.</title>
        <authorList>
            <consortium name="The Broad Institute Genomics Platform"/>
            <consortium name="The Broad Institute Genome Sequencing Center for Infectious Disease"/>
            <person name="Wu L."/>
            <person name="Ma J."/>
        </authorList>
    </citation>
    <scope>NUCLEOTIDE SEQUENCE [LARGE SCALE GENOMIC DNA]</scope>
    <source>
        <strain evidence="4 5">JCM 11117</strain>
    </source>
</reference>
<evidence type="ECO:0000256" key="2">
    <source>
        <dbReference type="SAM" id="Phobius"/>
    </source>
</evidence>
<evidence type="ECO:0000313" key="5">
    <source>
        <dbReference type="Proteomes" id="UP001499967"/>
    </source>
</evidence>
<feature type="domain" description="Alginate lyase 2" evidence="3">
    <location>
        <begin position="147"/>
        <end position="354"/>
    </location>
</feature>
<evidence type="ECO:0000259" key="3">
    <source>
        <dbReference type="Pfam" id="PF08787"/>
    </source>
</evidence>
<accession>A0ABN1PAT0</accession>
<dbReference type="SUPFAM" id="SSF49899">
    <property type="entry name" value="Concanavalin A-like lectins/glucanases"/>
    <property type="match status" value="1"/>
</dbReference>
<feature type="region of interest" description="Disordered" evidence="1">
    <location>
        <begin position="84"/>
        <end position="131"/>
    </location>
</feature>
<feature type="compositionally biased region" description="Pro residues" evidence="1">
    <location>
        <begin position="88"/>
        <end position="101"/>
    </location>
</feature>
<organism evidence="4 5">
    <name type="scientific">Pseudonocardia zijingensis</name>
    <dbReference type="NCBI Taxonomy" id="153376"/>
    <lineage>
        <taxon>Bacteria</taxon>
        <taxon>Bacillati</taxon>
        <taxon>Actinomycetota</taxon>
        <taxon>Actinomycetes</taxon>
        <taxon>Pseudonocardiales</taxon>
        <taxon>Pseudonocardiaceae</taxon>
        <taxon>Pseudonocardia</taxon>
    </lineage>
</organism>
<feature type="transmembrane region" description="Helical" evidence="2">
    <location>
        <begin position="44"/>
        <end position="67"/>
    </location>
</feature>
<keyword evidence="2" id="KW-0472">Membrane</keyword>
<evidence type="ECO:0000313" key="4">
    <source>
        <dbReference type="EMBL" id="GAA0924859.1"/>
    </source>
</evidence>
<dbReference type="InterPro" id="IPR013320">
    <property type="entry name" value="ConA-like_dom_sf"/>
</dbReference>
<keyword evidence="2" id="KW-0812">Transmembrane</keyword>
<feature type="region of interest" description="Disordered" evidence="1">
    <location>
        <begin position="1"/>
        <end position="35"/>
    </location>
</feature>
<gene>
    <name evidence="4" type="ORF">GCM10009559_09490</name>
</gene>
<keyword evidence="5" id="KW-1185">Reference proteome</keyword>
<protein>
    <recommendedName>
        <fullName evidence="3">Alginate lyase 2 domain-containing protein</fullName>
    </recommendedName>
</protein>
<proteinExistence type="predicted"/>
<dbReference type="Proteomes" id="UP001499967">
    <property type="component" value="Unassembled WGS sequence"/>
</dbReference>
<evidence type="ECO:0000256" key="1">
    <source>
        <dbReference type="SAM" id="MobiDB-lite"/>
    </source>
</evidence>